<name>A0ACC1BUA3_9ROSI</name>
<gene>
    <name evidence="1" type="ORF">Patl1_04013</name>
</gene>
<proteinExistence type="predicted"/>
<evidence type="ECO:0000313" key="2">
    <source>
        <dbReference type="Proteomes" id="UP001164250"/>
    </source>
</evidence>
<keyword evidence="2" id="KW-1185">Reference proteome</keyword>
<dbReference type="EMBL" id="CM047899">
    <property type="protein sequence ID" value="KAJ0102678.1"/>
    <property type="molecule type" value="Genomic_DNA"/>
</dbReference>
<evidence type="ECO:0000313" key="1">
    <source>
        <dbReference type="EMBL" id="KAJ0102678.1"/>
    </source>
</evidence>
<protein>
    <submittedName>
        <fullName evidence="1">Uncharacterized protein</fullName>
    </submittedName>
</protein>
<comment type="caution">
    <text evidence="1">The sequence shown here is derived from an EMBL/GenBank/DDBJ whole genome shotgun (WGS) entry which is preliminary data.</text>
</comment>
<organism evidence="1 2">
    <name type="scientific">Pistacia atlantica</name>
    <dbReference type="NCBI Taxonomy" id="434234"/>
    <lineage>
        <taxon>Eukaryota</taxon>
        <taxon>Viridiplantae</taxon>
        <taxon>Streptophyta</taxon>
        <taxon>Embryophyta</taxon>
        <taxon>Tracheophyta</taxon>
        <taxon>Spermatophyta</taxon>
        <taxon>Magnoliopsida</taxon>
        <taxon>eudicotyledons</taxon>
        <taxon>Gunneridae</taxon>
        <taxon>Pentapetalae</taxon>
        <taxon>rosids</taxon>
        <taxon>malvids</taxon>
        <taxon>Sapindales</taxon>
        <taxon>Anacardiaceae</taxon>
        <taxon>Pistacia</taxon>
    </lineage>
</organism>
<reference evidence="2" key="1">
    <citation type="journal article" date="2023" name="G3 (Bethesda)">
        <title>Genome assembly and association tests identify interacting loci associated with vigor, precocity, and sex in interspecific pistachio rootstocks.</title>
        <authorList>
            <person name="Palmer W."/>
            <person name="Jacygrad E."/>
            <person name="Sagayaradj S."/>
            <person name="Cavanaugh K."/>
            <person name="Han R."/>
            <person name="Bertier L."/>
            <person name="Beede B."/>
            <person name="Kafkas S."/>
            <person name="Golino D."/>
            <person name="Preece J."/>
            <person name="Michelmore R."/>
        </authorList>
    </citation>
    <scope>NUCLEOTIDE SEQUENCE [LARGE SCALE GENOMIC DNA]</scope>
</reference>
<dbReference type="Proteomes" id="UP001164250">
    <property type="component" value="Chromosome 3"/>
</dbReference>
<accession>A0ACC1BUA3</accession>
<sequence>MLKLLTPQWLLSLCSKPESFARLEVPDSSPQKSWLIKVSEPIEDIPSPQSILFSPRNDSSKENHRVSRSFFKAGLSSDFDLSKKVYCDRTDRLANHFFAVDQESVVRIIDDTSLIDSSRITSPYVESAFLRYVNLDHDRQLPVEFKVFKLDHRDSMDGLRWEEKMEPIMSLPATAELAHEAIGGG</sequence>